<dbReference type="SMART" id="SM00225">
    <property type="entry name" value="BTB"/>
    <property type="match status" value="1"/>
</dbReference>
<organism evidence="3 4">
    <name type="scientific">Friedmanniomyces endolithicus</name>
    <dbReference type="NCBI Taxonomy" id="329885"/>
    <lineage>
        <taxon>Eukaryota</taxon>
        <taxon>Fungi</taxon>
        <taxon>Dikarya</taxon>
        <taxon>Ascomycota</taxon>
        <taxon>Pezizomycotina</taxon>
        <taxon>Dothideomycetes</taxon>
        <taxon>Dothideomycetidae</taxon>
        <taxon>Mycosphaerellales</taxon>
        <taxon>Teratosphaeriaceae</taxon>
        <taxon>Friedmanniomyces</taxon>
    </lineage>
</organism>
<sequence length="307" mass="34105">MASGPSASRSPSSRVDNCPTADLFNALSALHVGGKYSDLTILCNYRQWAVHRAILCSRSGFFDGACGSEFAEADSRVIDLSEDDEEAVNLMIHFYYRLDYLNEPEQPRATVFRHRALSDARRKPPQKLDLSLVCDPLMAVAGFYTPDTPVSPVTPPKDGSESLDSSTKVPRSPTRRRAQTPPLIQDGESDDESYDEEEDLPEDQANLVIHARVYALAQKYDIPSLKHIAKQKLEMAMACNYDSPDLPLAIEEVYCSTIDTDRGLRDIVCEAFRCHPQLASTPDVRQAISELPSLALDLFKIERGIPV</sequence>
<proteinExistence type="predicted"/>
<dbReference type="PANTHER" id="PTHR47843:SF5">
    <property type="entry name" value="BTB_POZ DOMAIN PROTEIN"/>
    <property type="match status" value="1"/>
</dbReference>
<dbReference type="PANTHER" id="PTHR47843">
    <property type="entry name" value="BTB DOMAIN-CONTAINING PROTEIN-RELATED"/>
    <property type="match status" value="1"/>
</dbReference>
<comment type="caution">
    <text evidence="3">The sequence shown here is derived from an EMBL/GenBank/DDBJ whole genome shotgun (WGS) entry which is preliminary data.</text>
</comment>
<dbReference type="AlphaFoldDB" id="A0A4U0V8B2"/>
<dbReference type="STRING" id="329885.A0A4U0V8B2"/>
<dbReference type="EMBL" id="NAJP01000014">
    <property type="protein sequence ID" value="TKA44632.1"/>
    <property type="molecule type" value="Genomic_DNA"/>
</dbReference>
<evidence type="ECO:0000313" key="4">
    <source>
        <dbReference type="Proteomes" id="UP000310066"/>
    </source>
</evidence>
<dbReference type="InterPro" id="IPR011333">
    <property type="entry name" value="SKP1/BTB/POZ_sf"/>
</dbReference>
<evidence type="ECO:0000259" key="2">
    <source>
        <dbReference type="PROSITE" id="PS50097"/>
    </source>
</evidence>
<dbReference type="Gene3D" id="3.30.710.10">
    <property type="entry name" value="Potassium Channel Kv1.1, Chain A"/>
    <property type="match status" value="1"/>
</dbReference>
<dbReference type="Proteomes" id="UP000310066">
    <property type="component" value="Unassembled WGS sequence"/>
</dbReference>
<accession>A0A4U0V8B2</accession>
<feature type="compositionally biased region" description="Acidic residues" evidence="1">
    <location>
        <begin position="187"/>
        <end position="201"/>
    </location>
</feature>
<gene>
    <name evidence="3" type="ORF">B0A54_04582</name>
</gene>
<dbReference type="Pfam" id="PF00651">
    <property type="entry name" value="BTB"/>
    <property type="match status" value="1"/>
</dbReference>
<dbReference type="SUPFAM" id="SSF54695">
    <property type="entry name" value="POZ domain"/>
    <property type="match status" value="1"/>
</dbReference>
<dbReference type="InterPro" id="IPR000210">
    <property type="entry name" value="BTB/POZ_dom"/>
</dbReference>
<dbReference type="PROSITE" id="PS50097">
    <property type="entry name" value="BTB"/>
    <property type="match status" value="1"/>
</dbReference>
<dbReference type="CDD" id="cd18186">
    <property type="entry name" value="BTB_POZ_ZBTB_KLHL-like"/>
    <property type="match status" value="1"/>
</dbReference>
<evidence type="ECO:0000256" key="1">
    <source>
        <dbReference type="SAM" id="MobiDB-lite"/>
    </source>
</evidence>
<reference evidence="3 4" key="1">
    <citation type="submission" date="2017-03" db="EMBL/GenBank/DDBJ databases">
        <title>Genomes of endolithic fungi from Antarctica.</title>
        <authorList>
            <person name="Coleine C."/>
            <person name="Masonjones S."/>
            <person name="Stajich J.E."/>
        </authorList>
    </citation>
    <scope>NUCLEOTIDE SEQUENCE [LARGE SCALE GENOMIC DNA]</scope>
    <source>
        <strain evidence="3 4">CCFEE 5311</strain>
    </source>
</reference>
<protein>
    <recommendedName>
        <fullName evidence="2">BTB domain-containing protein</fullName>
    </recommendedName>
</protein>
<name>A0A4U0V8B2_9PEZI</name>
<dbReference type="OrthoDB" id="6359816at2759"/>
<evidence type="ECO:0000313" key="3">
    <source>
        <dbReference type="EMBL" id="TKA44632.1"/>
    </source>
</evidence>
<feature type="domain" description="BTB" evidence="2">
    <location>
        <begin position="37"/>
        <end position="96"/>
    </location>
</feature>
<feature type="region of interest" description="Disordered" evidence="1">
    <location>
        <begin position="146"/>
        <end position="201"/>
    </location>
</feature>